<dbReference type="GO" id="GO:0031507">
    <property type="term" value="P:heterochromatin formation"/>
    <property type="evidence" value="ECO:0007669"/>
    <property type="project" value="TreeGrafter"/>
</dbReference>
<feature type="region of interest" description="Disordered" evidence="5">
    <location>
        <begin position="1"/>
        <end position="24"/>
    </location>
</feature>
<feature type="compositionally biased region" description="Acidic residues" evidence="5">
    <location>
        <begin position="199"/>
        <end position="223"/>
    </location>
</feature>
<accession>A0A9P6L8H3</accession>
<organism evidence="6 7">
    <name type="scientific">Thelephora terrestris</name>
    <dbReference type="NCBI Taxonomy" id="56493"/>
    <lineage>
        <taxon>Eukaryota</taxon>
        <taxon>Fungi</taxon>
        <taxon>Dikarya</taxon>
        <taxon>Basidiomycota</taxon>
        <taxon>Agaricomycotina</taxon>
        <taxon>Agaricomycetes</taxon>
        <taxon>Thelephorales</taxon>
        <taxon>Thelephoraceae</taxon>
        <taxon>Thelephora</taxon>
    </lineage>
</organism>
<dbReference type="PANTHER" id="PTHR46172:SF1">
    <property type="entry name" value="DNA POLYMERASE EPSILON SUBUNIT 3"/>
    <property type="match status" value="1"/>
</dbReference>
<evidence type="ECO:0000256" key="5">
    <source>
        <dbReference type="SAM" id="MobiDB-lite"/>
    </source>
</evidence>
<dbReference type="Gene3D" id="1.10.20.10">
    <property type="entry name" value="Histone, subunit A"/>
    <property type="match status" value="1"/>
</dbReference>
<evidence type="ECO:0000313" key="7">
    <source>
        <dbReference type="Proteomes" id="UP000736335"/>
    </source>
</evidence>
<dbReference type="PANTHER" id="PTHR46172">
    <property type="entry name" value="DNA POLYMERASE EPSILON SUBUNIT 3"/>
    <property type="match status" value="1"/>
</dbReference>
<name>A0A9P6L8H3_9AGAM</name>
<evidence type="ECO:0000256" key="1">
    <source>
        <dbReference type="ARBA" id="ARBA00004123"/>
    </source>
</evidence>
<dbReference type="GO" id="GO:0008623">
    <property type="term" value="C:CHRAC"/>
    <property type="evidence" value="ECO:0007669"/>
    <property type="project" value="TreeGrafter"/>
</dbReference>
<reference evidence="6" key="1">
    <citation type="journal article" date="2020" name="Nat. Commun.">
        <title>Large-scale genome sequencing of mycorrhizal fungi provides insights into the early evolution of symbiotic traits.</title>
        <authorList>
            <person name="Miyauchi S."/>
            <person name="Kiss E."/>
            <person name="Kuo A."/>
            <person name="Drula E."/>
            <person name="Kohler A."/>
            <person name="Sanchez-Garcia M."/>
            <person name="Morin E."/>
            <person name="Andreopoulos B."/>
            <person name="Barry K.W."/>
            <person name="Bonito G."/>
            <person name="Buee M."/>
            <person name="Carver A."/>
            <person name="Chen C."/>
            <person name="Cichocki N."/>
            <person name="Clum A."/>
            <person name="Culley D."/>
            <person name="Crous P.W."/>
            <person name="Fauchery L."/>
            <person name="Girlanda M."/>
            <person name="Hayes R.D."/>
            <person name="Keri Z."/>
            <person name="LaButti K."/>
            <person name="Lipzen A."/>
            <person name="Lombard V."/>
            <person name="Magnuson J."/>
            <person name="Maillard F."/>
            <person name="Murat C."/>
            <person name="Nolan M."/>
            <person name="Ohm R.A."/>
            <person name="Pangilinan J."/>
            <person name="Pereira M.F."/>
            <person name="Perotto S."/>
            <person name="Peter M."/>
            <person name="Pfister S."/>
            <person name="Riley R."/>
            <person name="Sitrit Y."/>
            <person name="Stielow J.B."/>
            <person name="Szollosi G."/>
            <person name="Zifcakova L."/>
            <person name="Stursova M."/>
            <person name="Spatafora J.W."/>
            <person name="Tedersoo L."/>
            <person name="Vaario L.M."/>
            <person name="Yamada A."/>
            <person name="Yan M."/>
            <person name="Wang P."/>
            <person name="Xu J."/>
            <person name="Bruns T."/>
            <person name="Baldrian P."/>
            <person name="Vilgalys R."/>
            <person name="Dunand C."/>
            <person name="Henrissat B."/>
            <person name="Grigoriev I.V."/>
            <person name="Hibbett D."/>
            <person name="Nagy L.G."/>
            <person name="Martin F.M."/>
        </authorList>
    </citation>
    <scope>NUCLEOTIDE SEQUENCE</scope>
    <source>
        <strain evidence="6">UH-Tt-Lm1</strain>
    </source>
</reference>
<evidence type="ECO:0000313" key="6">
    <source>
        <dbReference type="EMBL" id="KAF9788029.1"/>
    </source>
</evidence>
<dbReference type="InterPro" id="IPR051377">
    <property type="entry name" value="DNA_Pol-Epsilon_Subunit"/>
</dbReference>
<dbReference type="GO" id="GO:0006974">
    <property type="term" value="P:DNA damage response"/>
    <property type="evidence" value="ECO:0007669"/>
    <property type="project" value="TreeGrafter"/>
</dbReference>
<keyword evidence="7" id="KW-1185">Reference proteome</keyword>
<sequence>MSPKEKAANSGVTAESQQSGPSDGIYNYELPRSLVAKIARASVPDNCKFQKETILALLKGSTVFINCLAAGAHEIAKGKQHKSISASDVLRALEHMQLGDLVGPLQDELPIYRELQKPGRKSAGARNKASAPTTATDPAGTMGPPLTIPKKGKGTAAVMPTSEDGGEDAQGQPAGAEMDFDAEMNEIDDGEEADAKESQEEDEGDEEEDEDEELVDQMAVEDEEVHRDTKGLDLHNQPAHGNEDI</sequence>
<dbReference type="Proteomes" id="UP000736335">
    <property type="component" value="Unassembled WGS sequence"/>
</dbReference>
<feature type="compositionally biased region" description="Polar residues" evidence="5">
    <location>
        <begin position="10"/>
        <end position="21"/>
    </location>
</feature>
<gene>
    <name evidence="6" type="ORF">BJ322DRAFT_1046683</name>
</gene>
<dbReference type="AlphaFoldDB" id="A0A9P6L8H3"/>
<feature type="region of interest" description="Disordered" evidence="5">
    <location>
        <begin position="117"/>
        <end position="245"/>
    </location>
</feature>
<comment type="caution">
    <text evidence="6">The sequence shown here is derived from an EMBL/GenBank/DDBJ whole genome shotgun (WGS) entry which is preliminary data.</text>
</comment>
<protein>
    <recommendedName>
        <fullName evidence="3">DNA polymerase epsilon subunit D</fullName>
    </recommendedName>
    <alternativeName>
        <fullName evidence="4">DNA polymerase II subunit D</fullName>
    </alternativeName>
</protein>
<evidence type="ECO:0000256" key="3">
    <source>
        <dbReference type="ARBA" id="ARBA00039775"/>
    </source>
</evidence>
<dbReference type="GO" id="GO:0046982">
    <property type="term" value="F:protein heterodimerization activity"/>
    <property type="evidence" value="ECO:0007669"/>
    <property type="project" value="InterPro"/>
</dbReference>
<dbReference type="InterPro" id="IPR009072">
    <property type="entry name" value="Histone-fold"/>
</dbReference>
<proteinExistence type="predicted"/>
<evidence type="ECO:0000256" key="4">
    <source>
        <dbReference type="ARBA" id="ARBA00042096"/>
    </source>
</evidence>
<dbReference type="GO" id="GO:0006272">
    <property type="term" value="P:leading strand elongation"/>
    <property type="evidence" value="ECO:0007669"/>
    <property type="project" value="TreeGrafter"/>
</dbReference>
<keyword evidence="2" id="KW-0539">Nucleus</keyword>
<dbReference type="CDD" id="cd22928">
    <property type="entry name" value="HFD_POLE3_DPB4"/>
    <property type="match status" value="1"/>
</dbReference>
<reference evidence="6" key="2">
    <citation type="submission" date="2020-11" db="EMBL/GenBank/DDBJ databases">
        <authorList>
            <consortium name="DOE Joint Genome Institute"/>
            <person name="Kuo A."/>
            <person name="Miyauchi S."/>
            <person name="Kiss E."/>
            <person name="Drula E."/>
            <person name="Kohler A."/>
            <person name="Sanchez-Garcia M."/>
            <person name="Andreopoulos B."/>
            <person name="Barry K.W."/>
            <person name="Bonito G."/>
            <person name="Buee M."/>
            <person name="Carver A."/>
            <person name="Chen C."/>
            <person name="Cichocki N."/>
            <person name="Clum A."/>
            <person name="Culley D."/>
            <person name="Crous P.W."/>
            <person name="Fauchery L."/>
            <person name="Girlanda M."/>
            <person name="Hayes R."/>
            <person name="Keri Z."/>
            <person name="Labutti K."/>
            <person name="Lipzen A."/>
            <person name="Lombard V."/>
            <person name="Magnuson J."/>
            <person name="Maillard F."/>
            <person name="Morin E."/>
            <person name="Murat C."/>
            <person name="Nolan M."/>
            <person name="Ohm R."/>
            <person name="Pangilinan J."/>
            <person name="Pereira M."/>
            <person name="Perotto S."/>
            <person name="Peter M."/>
            <person name="Riley R."/>
            <person name="Sitrit Y."/>
            <person name="Stielow B."/>
            <person name="Szollosi G."/>
            <person name="Zifcakova L."/>
            <person name="Stursova M."/>
            <person name="Spatafora J.W."/>
            <person name="Tedersoo L."/>
            <person name="Vaario L.-M."/>
            <person name="Yamada A."/>
            <person name="Yan M."/>
            <person name="Wang P."/>
            <person name="Xu J."/>
            <person name="Bruns T."/>
            <person name="Baldrian P."/>
            <person name="Vilgalys R."/>
            <person name="Henrissat B."/>
            <person name="Grigoriev I.V."/>
            <person name="Hibbett D."/>
            <person name="Nagy L.G."/>
            <person name="Martin F.M."/>
        </authorList>
    </citation>
    <scope>NUCLEOTIDE SEQUENCE</scope>
    <source>
        <strain evidence="6">UH-Tt-Lm1</strain>
    </source>
</reference>
<comment type="subcellular location">
    <subcellularLocation>
        <location evidence="1">Nucleus</location>
    </subcellularLocation>
</comment>
<dbReference type="GO" id="GO:0031490">
    <property type="term" value="F:chromatin DNA binding"/>
    <property type="evidence" value="ECO:0007669"/>
    <property type="project" value="TreeGrafter"/>
</dbReference>
<dbReference type="OrthoDB" id="1707486at2759"/>
<dbReference type="GO" id="GO:0008622">
    <property type="term" value="C:epsilon DNA polymerase complex"/>
    <property type="evidence" value="ECO:0007669"/>
    <property type="project" value="TreeGrafter"/>
</dbReference>
<dbReference type="EMBL" id="WIUZ02000004">
    <property type="protein sequence ID" value="KAF9788029.1"/>
    <property type="molecule type" value="Genomic_DNA"/>
</dbReference>
<dbReference type="SUPFAM" id="SSF47113">
    <property type="entry name" value="Histone-fold"/>
    <property type="match status" value="1"/>
</dbReference>
<evidence type="ECO:0000256" key="2">
    <source>
        <dbReference type="ARBA" id="ARBA00023242"/>
    </source>
</evidence>
<feature type="compositionally biased region" description="Basic and acidic residues" evidence="5">
    <location>
        <begin position="224"/>
        <end position="233"/>
    </location>
</feature>
<feature type="compositionally biased region" description="Acidic residues" evidence="5">
    <location>
        <begin position="178"/>
        <end position="192"/>
    </location>
</feature>